<gene>
    <name evidence="2" type="ORF">Pcinc_000795</name>
</gene>
<evidence type="ECO:0000256" key="1">
    <source>
        <dbReference type="ARBA" id="ARBA00004123"/>
    </source>
</evidence>
<dbReference type="EMBL" id="JAWQEG010000040">
    <property type="protein sequence ID" value="KAK3895453.1"/>
    <property type="molecule type" value="Genomic_DNA"/>
</dbReference>
<keyword evidence="3" id="KW-1185">Reference proteome</keyword>
<accession>A0AAE1GLB1</accession>
<dbReference type="AlphaFoldDB" id="A0AAE1GLB1"/>
<dbReference type="InterPro" id="IPR009057">
    <property type="entry name" value="Homeodomain-like_sf"/>
</dbReference>
<dbReference type="SUPFAM" id="SSF46689">
    <property type="entry name" value="Homeodomain-like"/>
    <property type="match status" value="1"/>
</dbReference>
<dbReference type="GO" id="GO:0005634">
    <property type="term" value="C:nucleus"/>
    <property type="evidence" value="ECO:0007669"/>
    <property type="project" value="UniProtKB-SubCell"/>
</dbReference>
<proteinExistence type="predicted"/>
<reference evidence="2" key="1">
    <citation type="submission" date="2023-10" db="EMBL/GenBank/DDBJ databases">
        <title>Genome assemblies of two species of porcelain crab, Petrolisthes cinctipes and Petrolisthes manimaculis (Anomura: Porcellanidae).</title>
        <authorList>
            <person name="Angst P."/>
        </authorList>
    </citation>
    <scope>NUCLEOTIDE SEQUENCE</scope>
    <source>
        <strain evidence="2">PB745_01</strain>
        <tissue evidence="2">Gill</tissue>
    </source>
</reference>
<protein>
    <submittedName>
        <fullName evidence="2">Uncharacterized protein</fullName>
    </submittedName>
</protein>
<name>A0AAE1GLB1_PETCI</name>
<organism evidence="2 3">
    <name type="scientific">Petrolisthes cinctipes</name>
    <name type="common">Flat porcelain crab</name>
    <dbReference type="NCBI Taxonomy" id="88211"/>
    <lineage>
        <taxon>Eukaryota</taxon>
        <taxon>Metazoa</taxon>
        <taxon>Ecdysozoa</taxon>
        <taxon>Arthropoda</taxon>
        <taxon>Crustacea</taxon>
        <taxon>Multicrustacea</taxon>
        <taxon>Malacostraca</taxon>
        <taxon>Eumalacostraca</taxon>
        <taxon>Eucarida</taxon>
        <taxon>Decapoda</taxon>
        <taxon>Pleocyemata</taxon>
        <taxon>Anomura</taxon>
        <taxon>Galatheoidea</taxon>
        <taxon>Porcellanidae</taxon>
        <taxon>Petrolisthes</taxon>
    </lineage>
</organism>
<sequence length="162" mass="19043">MSRDNLGTKRFVLRSPGNMLILAPVTSAISPFKMNSAKIAQCRRIVGMTDAGLTPSEISWELGISRTIVYKWLQRWDEEERLDDHPKEQLELEVTPRTVRKWLHEAGIHHRKEKLSERHREHRLRFTDEGLYADEVLDFWDREVWSDKKSFCSTSHSLLAQE</sequence>
<dbReference type="Proteomes" id="UP001286313">
    <property type="component" value="Unassembled WGS sequence"/>
</dbReference>
<comment type="subcellular location">
    <subcellularLocation>
        <location evidence="1">Nucleus</location>
    </subcellularLocation>
</comment>
<dbReference type="Pfam" id="PF13384">
    <property type="entry name" value="HTH_23"/>
    <property type="match status" value="1"/>
</dbReference>
<evidence type="ECO:0000313" key="2">
    <source>
        <dbReference type="EMBL" id="KAK3895453.1"/>
    </source>
</evidence>
<comment type="caution">
    <text evidence="2">The sequence shown here is derived from an EMBL/GenBank/DDBJ whole genome shotgun (WGS) entry which is preliminary data.</text>
</comment>
<evidence type="ECO:0000313" key="3">
    <source>
        <dbReference type="Proteomes" id="UP001286313"/>
    </source>
</evidence>